<evidence type="ECO:0000259" key="4">
    <source>
        <dbReference type="PROSITE" id="PS01124"/>
    </source>
</evidence>
<gene>
    <name evidence="5" type="ORF">C9I94_18285</name>
</gene>
<dbReference type="Gene3D" id="1.10.10.60">
    <property type="entry name" value="Homeodomain-like"/>
    <property type="match status" value="1"/>
</dbReference>
<dbReference type="EMBL" id="PYLZ01000011">
    <property type="protein sequence ID" value="PSW22735.1"/>
    <property type="molecule type" value="Genomic_DNA"/>
</dbReference>
<dbReference type="PRINTS" id="PR00032">
    <property type="entry name" value="HTHARAC"/>
</dbReference>
<evidence type="ECO:0000256" key="1">
    <source>
        <dbReference type="ARBA" id="ARBA00023015"/>
    </source>
</evidence>
<dbReference type="Pfam" id="PF12833">
    <property type="entry name" value="HTH_18"/>
    <property type="match status" value="1"/>
</dbReference>
<evidence type="ECO:0000256" key="3">
    <source>
        <dbReference type="ARBA" id="ARBA00023163"/>
    </source>
</evidence>
<dbReference type="OrthoDB" id="6252225at2"/>
<dbReference type="Pfam" id="PF12625">
    <property type="entry name" value="Arabinose_bd"/>
    <property type="match status" value="1"/>
</dbReference>
<reference evidence="5 6" key="1">
    <citation type="submission" date="2018-01" db="EMBL/GenBank/DDBJ databases">
        <title>Whole genome sequencing of Histamine producing bacteria.</title>
        <authorList>
            <person name="Butler K."/>
        </authorList>
    </citation>
    <scope>NUCLEOTIDE SEQUENCE [LARGE SCALE GENOMIC DNA]</scope>
    <source>
        <strain evidence="5 6">DSM 24669</strain>
    </source>
</reference>
<protein>
    <submittedName>
        <fullName evidence="5">AraC family transcriptional regulator</fullName>
    </submittedName>
</protein>
<evidence type="ECO:0000256" key="2">
    <source>
        <dbReference type="ARBA" id="ARBA00023125"/>
    </source>
</evidence>
<dbReference type="PANTHER" id="PTHR47894">
    <property type="entry name" value="HTH-TYPE TRANSCRIPTIONAL REGULATOR GADX"/>
    <property type="match status" value="1"/>
</dbReference>
<keyword evidence="1" id="KW-0805">Transcription regulation</keyword>
<dbReference type="GO" id="GO:0003700">
    <property type="term" value="F:DNA-binding transcription factor activity"/>
    <property type="evidence" value="ECO:0007669"/>
    <property type="project" value="InterPro"/>
</dbReference>
<accession>A0A0J8V6E6</accession>
<organism evidence="5 6">
    <name type="scientific">Photobacterium swingsii</name>
    <dbReference type="NCBI Taxonomy" id="680026"/>
    <lineage>
        <taxon>Bacteria</taxon>
        <taxon>Pseudomonadati</taxon>
        <taxon>Pseudomonadota</taxon>
        <taxon>Gammaproteobacteria</taxon>
        <taxon>Vibrionales</taxon>
        <taxon>Vibrionaceae</taxon>
        <taxon>Photobacterium</taxon>
    </lineage>
</organism>
<sequence length="348" mass="39901">MFDLSFIRITYLQIVLNAVKKRYGITTQQIGIPDSLMNEPMALVPFNDFMAWLEKIAVLSGDPAYMLKISSDLCFSQMGSLGEWYLSSPDLALAVRRINYGVSCLHSGATYHGEQSGKIMKWSYDSPYARQQSRCLDSLRVATMMIKALRHYMGNDYAPLKVQISSALMGNNQADRQQAEKWFGCAVEWNAPMTKVWIDLSILRHGSERAFSISRPMVVSNLQLDDMLNIPQPNDSAKVMFELVNYSRRYGVPNIEFVAEKLGFSKQQLQRRLHQFGWTFSNITQYVICNLAIQYMQAGKPIEDISQLLGYTHPQSFTKAFQRQRGLTPKQYQQRLLERSRETISLNL</sequence>
<evidence type="ECO:0000313" key="6">
    <source>
        <dbReference type="Proteomes" id="UP000240481"/>
    </source>
</evidence>
<dbReference type="InterPro" id="IPR032687">
    <property type="entry name" value="AraC-type_N"/>
</dbReference>
<dbReference type="RefSeq" id="WP_048900445.1">
    <property type="nucleotide sequence ID" value="NZ_AP024853.1"/>
</dbReference>
<feature type="domain" description="HTH araC/xylS-type" evidence="4">
    <location>
        <begin position="236"/>
        <end position="335"/>
    </location>
</feature>
<dbReference type="PROSITE" id="PS01124">
    <property type="entry name" value="HTH_ARAC_FAMILY_2"/>
    <property type="match status" value="1"/>
</dbReference>
<dbReference type="InterPro" id="IPR018060">
    <property type="entry name" value="HTH_AraC"/>
</dbReference>
<dbReference type="InterPro" id="IPR009057">
    <property type="entry name" value="Homeodomain-like_sf"/>
</dbReference>
<keyword evidence="2" id="KW-0238">DNA-binding</keyword>
<dbReference type="GO" id="GO:0000976">
    <property type="term" value="F:transcription cis-regulatory region binding"/>
    <property type="evidence" value="ECO:0007669"/>
    <property type="project" value="TreeGrafter"/>
</dbReference>
<dbReference type="STRING" id="680026.AB733_20390"/>
<name>A0A0J8V6E6_9GAMM</name>
<dbReference type="GO" id="GO:0005829">
    <property type="term" value="C:cytosol"/>
    <property type="evidence" value="ECO:0007669"/>
    <property type="project" value="TreeGrafter"/>
</dbReference>
<dbReference type="SUPFAM" id="SSF46689">
    <property type="entry name" value="Homeodomain-like"/>
    <property type="match status" value="1"/>
</dbReference>
<keyword evidence="3" id="KW-0804">Transcription</keyword>
<dbReference type="SMART" id="SM00342">
    <property type="entry name" value="HTH_ARAC"/>
    <property type="match status" value="1"/>
</dbReference>
<proteinExistence type="predicted"/>
<evidence type="ECO:0000313" key="5">
    <source>
        <dbReference type="EMBL" id="PSW22735.1"/>
    </source>
</evidence>
<dbReference type="AlphaFoldDB" id="A0A0J8V6E6"/>
<dbReference type="PANTHER" id="PTHR47894:SF4">
    <property type="entry name" value="HTH-TYPE TRANSCRIPTIONAL REGULATOR GADX"/>
    <property type="match status" value="1"/>
</dbReference>
<dbReference type="Proteomes" id="UP000240481">
    <property type="component" value="Unassembled WGS sequence"/>
</dbReference>
<dbReference type="InterPro" id="IPR020449">
    <property type="entry name" value="Tscrpt_reg_AraC-type_HTH"/>
</dbReference>
<comment type="caution">
    <text evidence="5">The sequence shown here is derived from an EMBL/GenBank/DDBJ whole genome shotgun (WGS) entry which is preliminary data.</text>
</comment>
<keyword evidence="6" id="KW-1185">Reference proteome</keyword>